<accession>A0A0U5L268</accession>
<name>A0A0U5L268_9GAMM</name>
<reference evidence="3" key="1">
    <citation type="submission" date="2015-11" db="EMBL/GenBank/DDBJ databases">
        <authorList>
            <person name="Blom J."/>
        </authorList>
    </citation>
    <scope>NUCLEOTIDE SEQUENCE [LARGE SCALE GENOMIC DNA]</scope>
</reference>
<dbReference type="AlphaFoldDB" id="A0A0U5L268"/>
<evidence type="ECO:0000256" key="1">
    <source>
        <dbReference type="SAM" id="Phobius"/>
    </source>
</evidence>
<feature type="transmembrane region" description="Helical" evidence="1">
    <location>
        <begin position="6"/>
        <end position="27"/>
    </location>
</feature>
<dbReference type="KEGG" id="ege:EM595_1007"/>
<keyword evidence="3" id="KW-1185">Reference proteome</keyword>
<sequence>MWHPLLNLLIGTFSVFLFACVMHWRLLRKRSLRASRLHRACLRRR</sequence>
<keyword evidence="1" id="KW-1133">Transmembrane helix</keyword>
<gene>
    <name evidence="2" type="ORF">EM595_1007</name>
</gene>
<organism evidence="2 3">
    <name type="scientific">Duffyella gerundensis</name>
    <dbReference type="NCBI Taxonomy" id="1619313"/>
    <lineage>
        <taxon>Bacteria</taxon>
        <taxon>Pseudomonadati</taxon>
        <taxon>Pseudomonadota</taxon>
        <taxon>Gammaproteobacteria</taxon>
        <taxon>Enterobacterales</taxon>
        <taxon>Erwiniaceae</taxon>
        <taxon>Duffyella</taxon>
    </lineage>
</organism>
<evidence type="ECO:0000313" key="3">
    <source>
        <dbReference type="Proteomes" id="UP000059419"/>
    </source>
</evidence>
<protein>
    <submittedName>
        <fullName evidence="2">Putative membrane protein</fullName>
    </submittedName>
</protein>
<dbReference type="STRING" id="1619313.EM595_1007"/>
<proteinExistence type="predicted"/>
<keyword evidence="1" id="KW-0472">Membrane</keyword>
<keyword evidence="1" id="KW-0812">Transmembrane</keyword>
<dbReference type="EMBL" id="LN907827">
    <property type="protein sequence ID" value="CUU23243.1"/>
    <property type="molecule type" value="Genomic_DNA"/>
</dbReference>
<dbReference type="PATRIC" id="fig|1619313.3.peg.1047"/>
<evidence type="ECO:0000313" key="2">
    <source>
        <dbReference type="EMBL" id="CUU23243.1"/>
    </source>
</evidence>
<dbReference type="Proteomes" id="UP000059419">
    <property type="component" value="Chromosome 1"/>
</dbReference>